<evidence type="ECO:0000313" key="13">
    <source>
        <dbReference type="EMBL" id="TFL06204.1"/>
    </source>
</evidence>
<keyword evidence="4" id="KW-1003">Cell membrane</keyword>
<feature type="transmembrane region" description="Helical" evidence="11">
    <location>
        <begin position="108"/>
        <end position="129"/>
    </location>
</feature>
<keyword evidence="6 11" id="KW-1133">Transmembrane helix</keyword>
<organism evidence="13 14">
    <name type="scientific">Pterulicium gracile</name>
    <dbReference type="NCBI Taxonomy" id="1884261"/>
    <lineage>
        <taxon>Eukaryota</taxon>
        <taxon>Fungi</taxon>
        <taxon>Dikarya</taxon>
        <taxon>Basidiomycota</taxon>
        <taxon>Agaricomycotina</taxon>
        <taxon>Agaricomycetes</taxon>
        <taxon>Agaricomycetidae</taxon>
        <taxon>Agaricales</taxon>
        <taxon>Pleurotineae</taxon>
        <taxon>Pterulaceae</taxon>
        <taxon>Pterulicium</taxon>
    </lineage>
</organism>
<dbReference type="GO" id="GO:0005886">
    <property type="term" value="C:plasma membrane"/>
    <property type="evidence" value="ECO:0007669"/>
    <property type="project" value="UniProtKB-SubCell"/>
</dbReference>
<evidence type="ECO:0000256" key="6">
    <source>
        <dbReference type="ARBA" id="ARBA00022989"/>
    </source>
</evidence>
<evidence type="ECO:0000313" key="14">
    <source>
        <dbReference type="Proteomes" id="UP000305067"/>
    </source>
</evidence>
<comment type="subcellular location">
    <subcellularLocation>
        <location evidence="1">Cell membrane</location>
        <topology evidence="1">Multi-pass membrane protein</topology>
    </subcellularLocation>
</comment>
<gene>
    <name evidence="13" type="ORF">BDV98DRAFT_579272</name>
</gene>
<proteinExistence type="inferred from homology"/>
<dbReference type="InterPro" id="IPR036028">
    <property type="entry name" value="SH3-like_dom_sf"/>
</dbReference>
<dbReference type="PRINTS" id="PR00452">
    <property type="entry name" value="SH3DOMAIN"/>
</dbReference>
<keyword evidence="14" id="KW-1185">Reference proteome</keyword>
<accession>A0A5C3R5A8</accession>
<dbReference type="OrthoDB" id="5983572at2759"/>
<dbReference type="Pfam" id="PF00018">
    <property type="entry name" value="SH3_1"/>
    <property type="match status" value="1"/>
</dbReference>
<evidence type="ECO:0000256" key="10">
    <source>
        <dbReference type="SAM" id="MobiDB-lite"/>
    </source>
</evidence>
<evidence type="ECO:0000256" key="2">
    <source>
        <dbReference type="ARBA" id="ARBA00009739"/>
    </source>
</evidence>
<dbReference type="EMBL" id="ML178815">
    <property type="protein sequence ID" value="TFL06204.1"/>
    <property type="molecule type" value="Genomic_DNA"/>
</dbReference>
<evidence type="ECO:0000256" key="8">
    <source>
        <dbReference type="ARBA" id="ARBA00023136"/>
    </source>
</evidence>
<dbReference type="SMART" id="SM00326">
    <property type="entry name" value="SH3"/>
    <property type="match status" value="1"/>
</dbReference>
<keyword evidence="8 11" id="KW-0472">Membrane</keyword>
<evidence type="ECO:0000256" key="1">
    <source>
        <dbReference type="ARBA" id="ARBA00004651"/>
    </source>
</evidence>
<dbReference type="SUPFAM" id="SSF50044">
    <property type="entry name" value="SH3-domain"/>
    <property type="match status" value="1"/>
</dbReference>
<feature type="transmembrane region" description="Helical" evidence="11">
    <location>
        <begin position="83"/>
        <end position="102"/>
    </location>
</feature>
<protein>
    <recommendedName>
        <fullName evidence="12">SH3 domain-containing protein</fullName>
    </recommendedName>
</protein>
<dbReference type="AlphaFoldDB" id="A0A5C3R5A8"/>
<comment type="similarity">
    <text evidence="2">Belongs to the SHO1 family.</text>
</comment>
<feature type="transmembrane region" description="Helical" evidence="11">
    <location>
        <begin position="20"/>
        <end position="41"/>
    </location>
</feature>
<evidence type="ECO:0000256" key="11">
    <source>
        <dbReference type="SAM" id="Phobius"/>
    </source>
</evidence>
<dbReference type="STRING" id="1884261.A0A5C3R5A8"/>
<reference evidence="13 14" key="1">
    <citation type="journal article" date="2019" name="Nat. Ecol. Evol.">
        <title>Megaphylogeny resolves global patterns of mushroom evolution.</title>
        <authorList>
            <person name="Varga T."/>
            <person name="Krizsan K."/>
            <person name="Foldi C."/>
            <person name="Dima B."/>
            <person name="Sanchez-Garcia M."/>
            <person name="Sanchez-Ramirez S."/>
            <person name="Szollosi G.J."/>
            <person name="Szarkandi J.G."/>
            <person name="Papp V."/>
            <person name="Albert L."/>
            <person name="Andreopoulos W."/>
            <person name="Angelini C."/>
            <person name="Antonin V."/>
            <person name="Barry K.W."/>
            <person name="Bougher N.L."/>
            <person name="Buchanan P."/>
            <person name="Buyck B."/>
            <person name="Bense V."/>
            <person name="Catcheside P."/>
            <person name="Chovatia M."/>
            <person name="Cooper J."/>
            <person name="Damon W."/>
            <person name="Desjardin D."/>
            <person name="Finy P."/>
            <person name="Geml J."/>
            <person name="Haridas S."/>
            <person name="Hughes K."/>
            <person name="Justo A."/>
            <person name="Karasinski D."/>
            <person name="Kautmanova I."/>
            <person name="Kiss B."/>
            <person name="Kocsube S."/>
            <person name="Kotiranta H."/>
            <person name="LaButti K.M."/>
            <person name="Lechner B.E."/>
            <person name="Liimatainen K."/>
            <person name="Lipzen A."/>
            <person name="Lukacs Z."/>
            <person name="Mihaltcheva S."/>
            <person name="Morgado L.N."/>
            <person name="Niskanen T."/>
            <person name="Noordeloos M.E."/>
            <person name="Ohm R.A."/>
            <person name="Ortiz-Santana B."/>
            <person name="Ovrebo C."/>
            <person name="Racz N."/>
            <person name="Riley R."/>
            <person name="Savchenko A."/>
            <person name="Shiryaev A."/>
            <person name="Soop K."/>
            <person name="Spirin V."/>
            <person name="Szebenyi C."/>
            <person name="Tomsovsky M."/>
            <person name="Tulloss R.E."/>
            <person name="Uehling J."/>
            <person name="Grigoriev I.V."/>
            <person name="Vagvolgyi C."/>
            <person name="Papp T."/>
            <person name="Martin F.M."/>
            <person name="Miettinen O."/>
            <person name="Hibbett D.S."/>
            <person name="Nagy L.G."/>
        </authorList>
    </citation>
    <scope>NUCLEOTIDE SEQUENCE [LARGE SCALE GENOMIC DNA]</scope>
    <source>
        <strain evidence="13 14">CBS 309.79</strain>
    </source>
</reference>
<dbReference type="InterPro" id="IPR035522">
    <property type="entry name" value="Sho1_SH3"/>
</dbReference>
<dbReference type="Proteomes" id="UP000305067">
    <property type="component" value="Unassembled WGS sequence"/>
</dbReference>
<evidence type="ECO:0000256" key="3">
    <source>
        <dbReference type="ARBA" id="ARBA00022443"/>
    </source>
</evidence>
<feature type="region of interest" description="Disordered" evidence="10">
    <location>
        <begin position="150"/>
        <end position="175"/>
    </location>
</feature>
<keyword evidence="7" id="KW-0346">Stress response</keyword>
<feature type="domain" description="SH3" evidence="12">
    <location>
        <begin position="279"/>
        <end position="338"/>
    </location>
</feature>
<feature type="transmembrane region" description="Helical" evidence="11">
    <location>
        <begin position="53"/>
        <end position="71"/>
    </location>
</feature>
<dbReference type="Gene3D" id="2.30.30.40">
    <property type="entry name" value="SH3 Domains"/>
    <property type="match status" value="1"/>
</dbReference>
<feature type="compositionally biased region" description="Low complexity" evidence="10">
    <location>
        <begin position="224"/>
        <end position="236"/>
    </location>
</feature>
<keyword evidence="3 9" id="KW-0728">SH3 domain</keyword>
<evidence type="ECO:0000259" key="12">
    <source>
        <dbReference type="PROSITE" id="PS50002"/>
    </source>
</evidence>
<evidence type="ECO:0000256" key="7">
    <source>
        <dbReference type="ARBA" id="ARBA00023016"/>
    </source>
</evidence>
<sequence length="338" mass="35482">MPPRGNEGLDFSPIFSHYVFLLTTVLAVLAWFIAFIGQCIAEASTDGNNVGTLWFAIFLQLFLILGVVYTLASDSIAMNRLQISAFGAVALVFAVGGANGIFSESSSVNAYGAGWLILAMVDIIWLLYFTSEEDSLTLHLFNSWGTGGLTPPSRRRRTRAQSVHDTSNGYTGSYAGGGIGNHDFESKMGSGPMNPMGGPMMPTSGPAVRSQHSFSAGGPISEPGAAAHSLSAGGSLRNAPIGGSPGNGTSSPLMDTAPGMPLDPASSIGKPDSQQGEGGFVRRAKAMYAYTASPDDPNEISFTKGEIIEIIDTQGKWWHGKKADGSMGIAPSNYLQMI</sequence>
<evidence type="ECO:0000256" key="9">
    <source>
        <dbReference type="PROSITE-ProRule" id="PRU00192"/>
    </source>
</evidence>
<feature type="region of interest" description="Disordered" evidence="10">
    <location>
        <begin position="203"/>
        <end position="277"/>
    </location>
</feature>
<dbReference type="InterPro" id="IPR001452">
    <property type="entry name" value="SH3_domain"/>
</dbReference>
<dbReference type="CDD" id="cd11855">
    <property type="entry name" value="SH3_Sho1p"/>
    <property type="match status" value="1"/>
</dbReference>
<evidence type="ECO:0000256" key="5">
    <source>
        <dbReference type="ARBA" id="ARBA00022692"/>
    </source>
</evidence>
<name>A0A5C3R5A8_9AGAR</name>
<dbReference type="PROSITE" id="PS50002">
    <property type="entry name" value="SH3"/>
    <property type="match status" value="1"/>
</dbReference>
<keyword evidence="5 11" id="KW-0812">Transmembrane</keyword>
<evidence type="ECO:0000256" key="4">
    <source>
        <dbReference type="ARBA" id="ARBA00022475"/>
    </source>
</evidence>